<dbReference type="PANTHER" id="PTHR47822:SF2">
    <property type="entry name" value="F-BOX AND WD-40 DOMAIN PROTEIN 7"/>
    <property type="match status" value="1"/>
</dbReference>
<feature type="compositionally biased region" description="Polar residues" evidence="4">
    <location>
        <begin position="58"/>
        <end position="67"/>
    </location>
</feature>
<name>A0ABR4NG88_9FUNG</name>
<dbReference type="PANTHER" id="PTHR47822">
    <property type="entry name" value="CARBOHYDRATE BINDING DOMAIN CONTAINING PROTEIN"/>
    <property type="match status" value="1"/>
</dbReference>
<comment type="caution">
    <text evidence="5">The sequence shown here is derived from an EMBL/GenBank/DDBJ whole genome shotgun (WGS) entry which is preliminary data.</text>
</comment>
<dbReference type="InterPro" id="IPR001680">
    <property type="entry name" value="WD40_rpt"/>
</dbReference>
<dbReference type="Proteomes" id="UP001527925">
    <property type="component" value="Unassembled WGS sequence"/>
</dbReference>
<dbReference type="PROSITE" id="PS50082">
    <property type="entry name" value="WD_REPEATS_2"/>
    <property type="match status" value="1"/>
</dbReference>
<keyword evidence="6" id="KW-1185">Reference proteome</keyword>
<evidence type="ECO:0000256" key="3">
    <source>
        <dbReference type="PROSITE-ProRule" id="PRU00221"/>
    </source>
</evidence>
<dbReference type="PROSITE" id="PS50294">
    <property type="entry name" value="WD_REPEATS_REGION"/>
    <property type="match status" value="1"/>
</dbReference>
<dbReference type="PROSITE" id="PS00678">
    <property type="entry name" value="WD_REPEATS_1"/>
    <property type="match status" value="1"/>
</dbReference>
<evidence type="ECO:0000313" key="5">
    <source>
        <dbReference type="EMBL" id="KAL2918545.1"/>
    </source>
</evidence>
<gene>
    <name evidence="5" type="ORF">HK105_201946</name>
</gene>
<dbReference type="Pfam" id="PF00400">
    <property type="entry name" value="WD40"/>
    <property type="match status" value="2"/>
</dbReference>
<dbReference type="InterPro" id="IPR019775">
    <property type="entry name" value="WD40_repeat_CS"/>
</dbReference>
<dbReference type="InterPro" id="IPR015943">
    <property type="entry name" value="WD40/YVTN_repeat-like_dom_sf"/>
</dbReference>
<dbReference type="SMART" id="SM00320">
    <property type="entry name" value="WD40"/>
    <property type="match status" value="6"/>
</dbReference>
<keyword evidence="1 3" id="KW-0853">WD repeat</keyword>
<evidence type="ECO:0000313" key="6">
    <source>
        <dbReference type="Proteomes" id="UP001527925"/>
    </source>
</evidence>
<organism evidence="5 6">
    <name type="scientific">Polyrhizophydium stewartii</name>
    <dbReference type="NCBI Taxonomy" id="2732419"/>
    <lineage>
        <taxon>Eukaryota</taxon>
        <taxon>Fungi</taxon>
        <taxon>Fungi incertae sedis</taxon>
        <taxon>Chytridiomycota</taxon>
        <taxon>Chytridiomycota incertae sedis</taxon>
        <taxon>Chytridiomycetes</taxon>
        <taxon>Rhizophydiales</taxon>
        <taxon>Rhizophydiales incertae sedis</taxon>
        <taxon>Polyrhizophydium</taxon>
    </lineage>
</organism>
<dbReference type="SUPFAM" id="SSF50978">
    <property type="entry name" value="WD40 repeat-like"/>
    <property type="match status" value="1"/>
</dbReference>
<feature type="compositionally biased region" description="Low complexity" evidence="4">
    <location>
        <begin position="12"/>
        <end position="22"/>
    </location>
</feature>
<protein>
    <submittedName>
        <fullName evidence="5">Uncharacterized protein</fullName>
    </submittedName>
</protein>
<keyword evidence="2" id="KW-0677">Repeat</keyword>
<evidence type="ECO:0000256" key="1">
    <source>
        <dbReference type="ARBA" id="ARBA00022574"/>
    </source>
</evidence>
<dbReference type="Gene3D" id="2.130.10.10">
    <property type="entry name" value="YVTN repeat-like/Quinoprotein amine dehydrogenase"/>
    <property type="match status" value="2"/>
</dbReference>
<feature type="repeat" description="WD" evidence="3">
    <location>
        <begin position="232"/>
        <end position="274"/>
    </location>
</feature>
<sequence length="419" mass="45268">MSLATLPPQPQPQQTTAARQRPPMQPRTDPLASSAANALLPLDASRRMPNLRGDPRSRASNPRLSISDSRRQAGIDGEETDREPRCSGLLKVDSEIYSLKFSSDEAYLALASGDARISVFSMQSNTRELVLDPTLSDRVPCTSLCFRPDAAAFKNKSILAAAYADGSIRHWHYTSGQLLSSFTEDDNQTNILVYCPDGGTFATAGSDMTLRLYDGVTQKRVAKICAGRGEKSSGHSNRIFCTKFHPTDPNLMVSGGWDNTIQIWDLRLGCAVRSFFGPHICGDSLDFDDTGSVLLTGSYSKDDPLQIWSWESGQVTTTVPWSQSGEAEPPMAMLYSAQFSKGTDAVGGPNRFILGGCSGAVKEARVFSNETKKLVGSVTQLSYAVYATAMSASDRFVALGGSGKTLIVCDVEEQSAEAR</sequence>
<dbReference type="InterPro" id="IPR036322">
    <property type="entry name" value="WD40_repeat_dom_sf"/>
</dbReference>
<accession>A0ABR4NG88</accession>
<feature type="compositionally biased region" description="Low complexity" evidence="4">
    <location>
        <begin position="29"/>
        <end position="43"/>
    </location>
</feature>
<feature type="region of interest" description="Disordered" evidence="4">
    <location>
        <begin position="1"/>
        <end position="85"/>
    </location>
</feature>
<evidence type="ECO:0000256" key="2">
    <source>
        <dbReference type="ARBA" id="ARBA00022737"/>
    </source>
</evidence>
<evidence type="ECO:0000256" key="4">
    <source>
        <dbReference type="SAM" id="MobiDB-lite"/>
    </source>
</evidence>
<dbReference type="EMBL" id="JADGIZ020000006">
    <property type="protein sequence ID" value="KAL2918545.1"/>
    <property type="molecule type" value="Genomic_DNA"/>
</dbReference>
<proteinExistence type="predicted"/>
<reference evidence="5 6" key="1">
    <citation type="submission" date="2023-09" db="EMBL/GenBank/DDBJ databases">
        <title>Pangenome analysis of Batrachochytrium dendrobatidis and related Chytrids.</title>
        <authorList>
            <person name="Yacoub M.N."/>
            <person name="Stajich J.E."/>
            <person name="James T.Y."/>
        </authorList>
    </citation>
    <scope>NUCLEOTIDE SEQUENCE [LARGE SCALE GENOMIC DNA]</scope>
    <source>
        <strain evidence="5 6">JEL0888</strain>
    </source>
</reference>